<dbReference type="InterPro" id="IPR001173">
    <property type="entry name" value="Glyco_trans_2-like"/>
</dbReference>
<evidence type="ECO:0000256" key="2">
    <source>
        <dbReference type="ARBA" id="ARBA00022676"/>
    </source>
</evidence>
<gene>
    <name evidence="6" type="ORF">FHR70_001762</name>
</gene>
<sequence>MMRTILRSAFFFIPQPVRQWMRAFVPNGIHHNIARGLAPSSPPIQVSKPAVSKPPKAQKPPEPPREATAKQLFDAAWYLTRYPDAPADHEEAYRDYLAAGMKSGRFPSPWYENVKFPARARIPQEHAYRVTASPILCRVPVTRYLAPYQIKNILHRRFDTFDQYFHLAVVTPDLLGSDLWENDLRIIACMDSAKRRLAAEYSAKSPDTLISIIMPTRNRPDVIGDAIVSVIMQSYQEWELVIVDDASEEPATEAIVRQFDDKRIKYVRLDQRAGISAARNAGIEHSSGRVLAYLDDDDQWDPDHLLILFNQLRSHGARAAYSAYAVWDRFDPESRLGAGFKAIRFAPFNRSFLENTNYISLVAFMHERELLAEVGRFDPSLTRHVDWDLFLRMAEVTRPIAVPCILGHSFQGRATGGVSDCTDEERYLVDFRSKMAERSDWSQPFATADGAEHLATSLGRRARKVRRERLSVLPTESIQIVIPNYESRDELEMCLRSIAEHTPPPYEILIVDNGSSEETYTDLLKLPLSFDNVRVIREEANSGFSFAVNRGLNEVLSKHEKVLILNNDTLVTPDWLDELRYVLFKHNDAGMAVPRQVLPANSKASRYQMPGASIRFECDINLSAHHNNILNLDFDVEDGLVELSYAPLFCGLFRPETLEALGGLDSGNGAHYRSDWVLCDGIRRLLGQRIIYTPHSKIYHLQGVATRKRKSSGDGFLSQRSARPQAS</sequence>
<dbReference type="Proteomes" id="UP000532010">
    <property type="component" value="Unassembled WGS sequence"/>
</dbReference>
<protein>
    <submittedName>
        <fullName evidence="6">Glycosyltransferase involved in cell wall biosynthesis</fullName>
    </submittedName>
</protein>
<dbReference type="Pfam" id="PF00535">
    <property type="entry name" value="Glycos_transf_2"/>
    <property type="match status" value="2"/>
</dbReference>
<proteinExistence type="inferred from homology"/>
<dbReference type="RefSeq" id="WP_183449185.1">
    <property type="nucleotide sequence ID" value="NZ_JACHWB010000002.1"/>
</dbReference>
<evidence type="ECO:0000256" key="1">
    <source>
        <dbReference type="ARBA" id="ARBA00006739"/>
    </source>
</evidence>
<dbReference type="PANTHER" id="PTHR43179:SF12">
    <property type="entry name" value="GALACTOFURANOSYLTRANSFERASE GLFT2"/>
    <property type="match status" value="1"/>
</dbReference>
<dbReference type="SUPFAM" id="SSF53448">
    <property type="entry name" value="Nucleotide-diphospho-sugar transferases"/>
    <property type="match status" value="2"/>
</dbReference>
<dbReference type="Gene3D" id="3.90.550.10">
    <property type="entry name" value="Spore Coat Polysaccharide Biosynthesis Protein SpsA, Chain A"/>
    <property type="match status" value="2"/>
</dbReference>
<dbReference type="AlphaFoldDB" id="A0A7W4VK72"/>
<evidence type="ECO:0000313" key="7">
    <source>
        <dbReference type="Proteomes" id="UP000532010"/>
    </source>
</evidence>
<comment type="caution">
    <text evidence="6">The sequence shown here is derived from an EMBL/GenBank/DDBJ whole genome shotgun (WGS) entry which is preliminary data.</text>
</comment>
<keyword evidence="3 6" id="KW-0808">Transferase</keyword>
<evidence type="ECO:0000259" key="5">
    <source>
        <dbReference type="Pfam" id="PF00535"/>
    </source>
</evidence>
<accession>A0A7W4VK72</accession>
<organism evidence="6 7">
    <name type="scientific">Microvirga lupini</name>
    <dbReference type="NCBI Taxonomy" id="420324"/>
    <lineage>
        <taxon>Bacteria</taxon>
        <taxon>Pseudomonadati</taxon>
        <taxon>Pseudomonadota</taxon>
        <taxon>Alphaproteobacteria</taxon>
        <taxon>Hyphomicrobiales</taxon>
        <taxon>Methylobacteriaceae</taxon>
        <taxon>Microvirga</taxon>
    </lineage>
</organism>
<feature type="region of interest" description="Disordered" evidence="4">
    <location>
        <begin position="36"/>
        <end position="66"/>
    </location>
</feature>
<evidence type="ECO:0000313" key="6">
    <source>
        <dbReference type="EMBL" id="MBB3018708.1"/>
    </source>
</evidence>
<comment type="similarity">
    <text evidence="1">Belongs to the glycosyltransferase 2 family.</text>
</comment>
<evidence type="ECO:0000256" key="4">
    <source>
        <dbReference type="SAM" id="MobiDB-lite"/>
    </source>
</evidence>
<keyword evidence="7" id="KW-1185">Reference proteome</keyword>
<keyword evidence="2" id="KW-0328">Glycosyltransferase</keyword>
<evidence type="ECO:0000256" key="3">
    <source>
        <dbReference type="ARBA" id="ARBA00022679"/>
    </source>
</evidence>
<dbReference type="InterPro" id="IPR029044">
    <property type="entry name" value="Nucleotide-diphossugar_trans"/>
</dbReference>
<reference evidence="6 7" key="1">
    <citation type="submission" date="2020-08" db="EMBL/GenBank/DDBJ databases">
        <title>The Agave Microbiome: Exploring the role of microbial communities in plant adaptations to desert environments.</title>
        <authorList>
            <person name="Partida-Martinez L.P."/>
        </authorList>
    </citation>
    <scope>NUCLEOTIDE SEQUENCE [LARGE SCALE GENOMIC DNA]</scope>
    <source>
        <strain evidence="6 7">AT3.9</strain>
    </source>
</reference>
<dbReference type="PANTHER" id="PTHR43179">
    <property type="entry name" value="RHAMNOSYLTRANSFERASE WBBL"/>
    <property type="match status" value="1"/>
</dbReference>
<dbReference type="GO" id="GO:0016757">
    <property type="term" value="F:glycosyltransferase activity"/>
    <property type="evidence" value="ECO:0007669"/>
    <property type="project" value="UniProtKB-KW"/>
</dbReference>
<feature type="domain" description="Glycosyltransferase 2-like" evidence="5">
    <location>
        <begin position="211"/>
        <end position="338"/>
    </location>
</feature>
<feature type="domain" description="Glycosyltransferase 2-like" evidence="5">
    <location>
        <begin position="480"/>
        <end position="594"/>
    </location>
</feature>
<name>A0A7W4VK72_9HYPH</name>
<dbReference type="EMBL" id="JACHWB010000002">
    <property type="protein sequence ID" value="MBB3018708.1"/>
    <property type="molecule type" value="Genomic_DNA"/>
</dbReference>